<organism evidence="1 2">
    <name type="scientific">Henosepilachna vigintioctopunctata</name>
    <dbReference type="NCBI Taxonomy" id="420089"/>
    <lineage>
        <taxon>Eukaryota</taxon>
        <taxon>Metazoa</taxon>
        <taxon>Ecdysozoa</taxon>
        <taxon>Arthropoda</taxon>
        <taxon>Hexapoda</taxon>
        <taxon>Insecta</taxon>
        <taxon>Pterygota</taxon>
        <taxon>Neoptera</taxon>
        <taxon>Endopterygota</taxon>
        <taxon>Coleoptera</taxon>
        <taxon>Polyphaga</taxon>
        <taxon>Cucujiformia</taxon>
        <taxon>Coccinelloidea</taxon>
        <taxon>Coccinellidae</taxon>
        <taxon>Epilachninae</taxon>
        <taxon>Epilachnini</taxon>
        <taxon>Henosepilachna</taxon>
    </lineage>
</organism>
<sequence length="217" mass="25101">MEVLEESVSLGYDDIIPATPDEKMVKILKKAALKRQKNSKWQCNAEFISLAPSETFMKLKNSGCPLKGQMYVFCNFNTILKYKPKSKPLNSYIKIIGYYKISRSSIPYIQGYEMNDQKFAIFVDLETVDLTPQINDVVEVFGHLEFRRVVNHDLPIIIVHFWSKLNNSISSYIHCLKMQRMFFTNNALEVEDEPEENDSLVELLQDISFGIISIVEK</sequence>
<reference evidence="1 2" key="1">
    <citation type="submission" date="2023-03" db="EMBL/GenBank/DDBJ databases">
        <title>Genome insight into feeding habits of ladybird beetles.</title>
        <authorList>
            <person name="Li H.-S."/>
            <person name="Huang Y.-H."/>
            <person name="Pang H."/>
        </authorList>
    </citation>
    <scope>NUCLEOTIDE SEQUENCE [LARGE SCALE GENOMIC DNA]</scope>
    <source>
        <strain evidence="1">SYSU_2023b</strain>
        <tissue evidence="1">Whole body</tissue>
    </source>
</reference>
<comment type="caution">
    <text evidence="1">The sequence shown here is derived from an EMBL/GenBank/DDBJ whole genome shotgun (WGS) entry which is preliminary data.</text>
</comment>
<protein>
    <submittedName>
        <fullName evidence="1">Uncharacterized protein</fullName>
    </submittedName>
</protein>
<dbReference type="EMBL" id="JARQZJ010000004">
    <property type="protein sequence ID" value="KAK9870962.1"/>
    <property type="molecule type" value="Genomic_DNA"/>
</dbReference>
<dbReference type="Proteomes" id="UP001431783">
    <property type="component" value="Unassembled WGS sequence"/>
</dbReference>
<evidence type="ECO:0000313" key="1">
    <source>
        <dbReference type="EMBL" id="KAK9870962.1"/>
    </source>
</evidence>
<proteinExistence type="predicted"/>
<accession>A0AAW1TSB8</accession>
<dbReference type="AlphaFoldDB" id="A0AAW1TSB8"/>
<gene>
    <name evidence="1" type="ORF">WA026_009924</name>
</gene>
<evidence type="ECO:0000313" key="2">
    <source>
        <dbReference type="Proteomes" id="UP001431783"/>
    </source>
</evidence>
<keyword evidence="2" id="KW-1185">Reference proteome</keyword>
<name>A0AAW1TSB8_9CUCU</name>